<dbReference type="KEGG" id="pda:120111751"/>
<dbReference type="InterPro" id="IPR044730">
    <property type="entry name" value="RNase_H-like_dom_plant"/>
</dbReference>
<feature type="region of interest" description="Disordered" evidence="1">
    <location>
        <begin position="1"/>
        <end position="30"/>
    </location>
</feature>
<dbReference type="InterPro" id="IPR043502">
    <property type="entry name" value="DNA/RNA_pol_sf"/>
</dbReference>
<feature type="domain" description="Reverse transcriptase" evidence="2">
    <location>
        <begin position="530"/>
        <end position="811"/>
    </location>
</feature>
<dbReference type="Pfam" id="PF00078">
    <property type="entry name" value="RVT_1"/>
    <property type="match status" value="1"/>
</dbReference>
<dbReference type="Gene3D" id="3.30.420.10">
    <property type="entry name" value="Ribonuclease H-like superfamily/Ribonuclease H"/>
    <property type="match status" value="1"/>
</dbReference>
<dbReference type="CDD" id="cd06222">
    <property type="entry name" value="RNase_H_like"/>
    <property type="match status" value="1"/>
</dbReference>
<proteinExistence type="predicted"/>
<dbReference type="InterPro" id="IPR000477">
    <property type="entry name" value="RT_dom"/>
</dbReference>
<dbReference type="InterPro" id="IPR036691">
    <property type="entry name" value="Endo/exonu/phosph_ase_sf"/>
</dbReference>
<sequence length="1427" mass="160347">MSSRGECALGRQEARDPCSSEDLNGGGRAGGTSVLPCGGTEGVMGTVAGCNVAGGTAQQSGTVARSVDGGDHNHILFQLKAAVMQVLLWNCRGAGKPSFAPAFRRVVQQHNPDICVILETRLSGQSLQKARRAVPRSWGFYSVESQGLSGGIIVTWAQGPCKVDIFHVCSQEVIMVISEGCMRPWVFAAVYASTDFRVRRILWEEISQLIRVGYPMLVAGDFNCITDPSEKMGGRQFTFERKITEFQDFLTSTGLIDLGFVGPRYTWCNNQQGRARVWERLDRAYGTAGWVQCYPDHRVSHLPRIASDHCPLLISTDVHIPVRPPFRFEKMWLCYPRSWGMVREAWRTPVRGDAMYRVSRRLELTRRRLRRWNREEVGDIFRRIEESEEAIARLQKSRVQWILEGDRNTRFFHQATVIRRHQNRVRAIRGEDGQLTEDPDMIQRIMVSFFRARWTEQTTGGSTVGIPPPSTGVSEDETGALIRPVSEREIRETMWSLEGDKAPGPDGFPPLFFQRYWMIVGRDVTAAIQQFFDTAVMAADWQQTFITLIPKRQDATEPSHYRPISLCTTLYKATAKIIAARLRVVLPRLIGPEQGAFLEGRSISDNVLIAQEFMFDLGRAPVRGSLMGIKLDMERAYDRMRWDFLEQSLQGFGFHERWIRWVMGCIRIPSFAILVNGTPSRYFVSSGGLRQGCPLSPLLFIICADALSRSLRQAVDSQELEAYRPAIGAPAISHLLFADDCLLLARSTRQTTRVIGQILQVYCAASGQRVNLTKSAIIFSPKIRLAMKHVILETLGVGEQVGLMTYLGIPLSVRRLRSGDCMPCELGIRRRLAGWRMHTLSMAGRITLVRSVLSSVPIYLLTNAIVPMRFLRSLERLFRDFIWGRSSGRGGVHLMSWEVVCQPTSCGGLGVPALAARREVLAARHAARFVLEPECLWSSLMRAKYGALVSGVRVGRRHSPMWREMCARATMVLPEIGWAIGDGQSIDVMEDRWLFAEPLCSMPTMVDSTRLAGWRVSDLLDAEGGCWREELVREVFGEQLAELVLARATPGGGGEADRLVWIPTGRSRVRARDLHAVFSREPVRQMEGRWIWRMRIHPRVALFIWKVARGCLPTRSVLVRRGMRISQYCEICADIEETMEHVLLQCPRARDIWRSSSVLLPASVVLAQDLIHLLRDSVRRPRSLEVGIFVAYLSYQIWLDRNTGIFEGRRAPPRMVVDRAMALAREVIGATSVVTSGQVRDIWGAHHAVSAPWFAFVSWAPPLPGYLKVNFDGSRSADGLYGGVGFVIRDHRGRLIAAGGRRTPGFTVVGAELQAAWEGISYARQISGAERVYLEGDSAVVIDLIRGVDRFGDGHPLIRESRRVAQMMVDFHAAHVFREANRAADWVASFVARHSGVFLWTSDADVPSQLYFLLSRDLEGCTHVRSI</sequence>
<evidence type="ECO:0000256" key="1">
    <source>
        <dbReference type="SAM" id="MobiDB-lite"/>
    </source>
</evidence>
<dbReference type="PROSITE" id="PS50878">
    <property type="entry name" value="RT_POL"/>
    <property type="match status" value="1"/>
</dbReference>
<protein>
    <submittedName>
        <fullName evidence="4">Uncharacterized protein LOC120111751</fullName>
    </submittedName>
</protein>
<dbReference type="InterPro" id="IPR026960">
    <property type="entry name" value="RVT-Znf"/>
</dbReference>
<dbReference type="GO" id="GO:0004523">
    <property type="term" value="F:RNA-DNA hybrid ribonuclease activity"/>
    <property type="evidence" value="ECO:0007669"/>
    <property type="project" value="InterPro"/>
</dbReference>
<dbReference type="Pfam" id="PF03372">
    <property type="entry name" value="Exo_endo_phos"/>
    <property type="match status" value="1"/>
</dbReference>
<keyword evidence="3" id="KW-1185">Reference proteome</keyword>
<dbReference type="SUPFAM" id="SSF53098">
    <property type="entry name" value="Ribonuclease H-like"/>
    <property type="match status" value="1"/>
</dbReference>
<dbReference type="SUPFAM" id="SSF56672">
    <property type="entry name" value="DNA/RNA polymerases"/>
    <property type="match status" value="1"/>
</dbReference>
<dbReference type="PANTHER" id="PTHR33116:SF78">
    <property type="entry name" value="OS12G0587133 PROTEIN"/>
    <property type="match status" value="1"/>
</dbReference>
<dbReference type="OrthoDB" id="428918at2759"/>
<evidence type="ECO:0000313" key="3">
    <source>
        <dbReference type="Proteomes" id="UP000228380"/>
    </source>
</evidence>
<dbReference type="Pfam" id="PF13456">
    <property type="entry name" value="RVT_3"/>
    <property type="match status" value="1"/>
</dbReference>
<evidence type="ECO:0000313" key="4">
    <source>
        <dbReference type="RefSeq" id="XP_038985566.1"/>
    </source>
</evidence>
<organism evidence="3 4">
    <name type="scientific">Phoenix dactylifera</name>
    <name type="common">Date palm</name>
    <dbReference type="NCBI Taxonomy" id="42345"/>
    <lineage>
        <taxon>Eukaryota</taxon>
        <taxon>Viridiplantae</taxon>
        <taxon>Streptophyta</taxon>
        <taxon>Embryophyta</taxon>
        <taxon>Tracheophyta</taxon>
        <taxon>Spermatophyta</taxon>
        <taxon>Magnoliopsida</taxon>
        <taxon>Liliopsida</taxon>
        <taxon>Arecaceae</taxon>
        <taxon>Coryphoideae</taxon>
        <taxon>Phoeniceae</taxon>
        <taxon>Phoenix</taxon>
    </lineage>
</organism>
<dbReference type="CDD" id="cd01650">
    <property type="entry name" value="RT_nLTR_like"/>
    <property type="match status" value="1"/>
</dbReference>
<dbReference type="Pfam" id="PF13966">
    <property type="entry name" value="zf-RVT"/>
    <property type="match status" value="1"/>
</dbReference>
<dbReference type="Proteomes" id="UP000228380">
    <property type="component" value="Chromosome 8"/>
</dbReference>
<dbReference type="RefSeq" id="XP_038985566.1">
    <property type="nucleotide sequence ID" value="XM_039129638.1"/>
</dbReference>
<dbReference type="SUPFAM" id="SSF56219">
    <property type="entry name" value="DNase I-like"/>
    <property type="match status" value="1"/>
</dbReference>
<evidence type="ECO:0000259" key="2">
    <source>
        <dbReference type="PROSITE" id="PS50878"/>
    </source>
</evidence>
<dbReference type="InterPro" id="IPR012337">
    <property type="entry name" value="RNaseH-like_sf"/>
</dbReference>
<gene>
    <name evidence="4" type="primary">LOC120111751</name>
</gene>
<dbReference type="GO" id="GO:0003676">
    <property type="term" value="F:nucleic acid binding"/>
    <property type="evidence" value="ECO:0007669"/>
    <property type="project" value="InterPro"/>
</dbReference>
<dbReference type="PANTHER" id="PTHR33116">
    <property type="entry name" value="REVERSE TRANSCRIPTASE ZINC-BINDING DOMAIN-CONTAINING PROTEIN-RELATED-RELATED"/>
    <property type="match status" value="1"/>
</dbReference>
<dbReference type="InterPro" id="IPR005135">
    <property type="entry name" value="Endo/exonuclease/phosphatase"/>
</dbReference>
<dbReference type="GeneID" id="120111751"/>
<name>A0A8B9AFR7_PHODC</name>
<dbReference type="InterPro" id="IPR036397">
    <property type="entry name" value="RNaseH_sf"/>
</dbReference>
<dbReference type="InterPro" id="IPR002156">
    <property type="entry name" value="RNaseH_domain"/>
</dbReference>
<dbReference type="Gene3D" id="3.60.10.10">
    <property type="entry name" value="Endonuclease/exonuclease/phosphatase"/>
    <property type="match status" value="1"/>
</dbReference>
<accession>A0A8B9AFR7</accession>
<reference evidence="4" key="2">
    <citation type="submission" date="2025-08" db="UniProtKB">
        <authorList>
            <consortium name="RefSeq"/>
        </authorList>
    </citation>
    <scope>IDENTIFICATION</scope>
    <source>
        <tissue evidence="4">Young leaves</tissue>
    </source>
</reference>
<reference evidence="3" key="1">
    <citation type="journal article" date="2019" name="Nat. Commun.">
        <title>Genome-wide association mapping of date palm fruit traits.</title>
        <authorList>
            <person name="Hazzouri K.M."/>
            <person name="Gros-Balthazard M."/>
            <person name="Flowers J.M."/>
            <person name="Copetti D."/>
            <person name="Lemansour A."/>
            <person name="Lebrun M."/>
            <person name="Masmoudi K."/>
            <person name="Ferrand S."/>
            <person name="Dhar M.I."/>
            <person name="Fresquez Z.A."/>
            <person name="Rosas U."/>
            <person name="Zhang J."/>
            <person name="Talag J."/>
            <person name="Lee S."/>
            <person name="Kudrna D."/>
            <person name="Powell R.F."/>
            <person name="Leitch I.J."/>
            <person name="Krueger R.R."/>
            <person name="Wing R.A."/>
            <person name="Amiri K.M.A."/>
            <person name="Purugganan M.D."/>
        </authorList>
    </citation>
    <scope>NUCLEOTIDE SEQUENCE [LARGE SCALE GENOMIC DNA]</scope>
    <source>
        <strain evidence="3">cv. Khalas</strain>
    </source>
</reference>